<dbReference type="KEGG" id="scu:SCE1572_46370"/>
<sequence>MFAIDLPKIVVRLYAQTEDAAIQSRCLDMIDEMERYYFLGLSDELKRVDR</sequence>
<dbReference type="PATRIC" id="fig|1254432.3.peg.10478"/>
<proteinExistence type="predicted"/>
<accession>S4YAC8</accession>
<dbReference type="AlphaFoldDB" id="S4YAC8"/>
<dbReference type="HOGENOM" id="CLU_3122750_0_0_7"/>
<protein>
    <submittedName>
        <fullName evidence="1">Uncharacterized protein</fullName>
    </submittedName>
</protein>
<dbReference type="Proteomes" id="UP000014803">
    <property type="component" value="Chromosome"/>
</dbReference>
<gene>
    <name evidence="1" type="ORF">SCE1572_46370</name>
</gene>
<evidence type="ECO:0000313" key="1">
    <source>
        <dbReference type="EMBL" id="AGP41276.1"/>
    </source>
</evidence>
<name>S4YAC8_SORCE</name>
<dbReference type="EMBL" id="CP003969">
    <property type="protein sequence ID" value="AGP41276.1"/>
    <property type="molecule type" value="Genomic_DNA"/>
</dbReference>
<evidence type="ECO:0000313" key="2">
    <source>
        <dbReference type="Proteomes" id="UP000014803"/>
    </source>
</evidence>
<reference evidence="1 2" key="1">
    <citation type="journal article" date="2013" name="Sci. Rep.">
        <title>Extraordinary expansion of a Sorangium cellulosum genome from an alkaline milieu.</title>
        <authorList>
            <person name="Han K."/>
            <person name="Li Z.F."/>
            <person name="Peng R."/>
            <person name="Zhu L.P."/>
            <person name="Zhou T."/>
            <person name="Wang L.G."/>
            <person name="Li S.G."/>
            <person name="Zhang X.B."/>
            <person name="Hu W."/>
            <person name="Wu Z.H."/>
            <person name="Qin N."/>
            <person name="Li Y.Z."/>
        </authorList>
    </citation>
    <scope>NUCLEOTIDE SEQUENCE [LARGE SCALE GENOMIC DNA]</scope>
    <source>
        <strain evidence="1 2">So0157-2</strain>
    </source>
</reference>
<organism evidence="1 2">
    <name type="scientific">Sorangium cellulosum So0157-2</name>
    <dbReference type="NCBI Taxonomy" id="1254432"/>
    <lineage>
        <taxon>Bacteria</taxon>
        <taxon>Pseudomonadati</taxon>
        <taxon>Myxococcota</taxon>
        <taxon>Polyangia</taxon>
        <taxon>Polyangiales</taxon>
        <taxon>Polyangiaceae</taxon>
        <taxon>Sorangium</taxon>
    </lineage>
</organism>